<gene>
    <name evidence="2" type="ORF">TRIUR3_13237</name>
</gene>
<accession>M7ZNS5</accession>
<feature type="region of interest" description="Disordered" evidence="1">
    <location>
        <begin position="185"/>
        <end position="229"/>
    </location>
</feature>
<dbReference type="AlphaFoldDB" id="M7ZNS5"/>
<evidence type="ECO:0000313" key="2">
    <source>
        <dbReference type="EMBL" id="EMS49724.1"/>
    </source>
</evidence>
<organism evidence="2">
    <name type="scientific">Triticum urartu</name>
    <name type="common">Red wild einkorn</name>
    <name type="synonym">Crithodium urartu</name>
    <dbReference type="NCBI Taxonomy" id="4572"/>
    <lineage>
        <taxon>Eukaryota</taxon>
        <taxon>Viridiplantae</taxon>
        <taxon>Streptophyta</taxon>
        <taxon>Embryophyta</taxon>
        <taxon>Tracheophyta</taxon>
        <taxon>Spermatophyta</taxon>
        <taxon>Magnoliopsida</taxon>
        <taxon>Liliopsida</taxon>
        <taxon>Poales</taxon>
        <taxon>Poaceae</taxon>
        <taxon>BOP clade</taxon>
        <taxon>Pooideae</taxon>
        <taxon>Triticodae</taxon>
        <taxon>Triticeae</taxon>
        <taxon>Triticinae</taxon>
        <taxon>Triticum</taxon>
    </lineage>
</organism>
<feature type="compositionally biased region" description="Low complexity" evidence="1">
    <location>
        <begin position="219"/>
        <end position="229"/>
    </location>
</feature>
<reference evidence="2" key="1">
    <citation type="journal article" date="2013" name="Nature">
        <title>Draft genome of the wheat A-genome progenitor Triticum urartu.</title>
        <authorList>
            <person name="Ling H.Q."/>
            <person name="Zhao S."/>
            <person name="Liu D."/>
            <person name="Wang J."/>
            <person name="Sun H."/>
            <person name="Zhang C."/>
            <person name="Fan H."/>
            <person name="Li D."/>
            <person name="Dong L."/>
            <person name="Tao Y."/>
            <person name="Gao C."/>
            <person name="Wu H."/>
            <person name="Li Y."/>
            <person name="Cui Y."/>
            <person name="Guo X."/>
            <person name="Zheng S."/>
            <person name="Wang B."/>
            <person name="Yu K."/>
            <person name="Liang Q."/>
            <person name="Yang W."/>
            <person name="Lou X."/>
            <person name="Chen J."/>
            <person name="Feng M."/>
            <person name="Jian J."/>
            <person name="Zhang X."/>
            <person name="Luo G."/>
            <person name="Jiang Y."/>
            <person name="Liu J."/>
            <person name="Wang Z."/>
            <person name="Sha Y."/>
            <person name="Zhang B."/>
            <person name="Wu H."/>
            <person name="Tang D."/>
            <person name="Shen Q."/>
            <person name="Xue P."/>
            <person name="Zou S."/>
            <person name="Wang X."/>
            <person name="Liu X."/>
            <person name="Wang F."/>
            <person name="Yang Y."/>
            <person name="An X."/>
            <person name="Dong Z."/>
            <person name="Zhang K."/>
            <person name="Zhang X."/>
            <person name="Luo M.C."/>
            <person name="Dvorak J."/>
            <person name="Tong Y."/>
            <person name="Wang J."/>
            <person name="Yang H."/>
            <person name="Li Z."/>
            <person name="Wang D."/>
            <person name="Zhang A."/>
            <person name="Wang J."/>
        </authorList>
    </citation>
    <scope>NUCLEOTIDE SEQUENCE</scope>
</reference>
<evidence type="ECO:0000256" key="1">
    <source>
        <dbReference type="SAM" id="MobiDB-lite"/>
    </source>
</evidence>
<protein>
    <submittedName>
        <fullName evidence="2">Uncharacterized protein</fullName>
    </submittedName>
</protein>
<feature type="compositionally biased region" description="Pro residues" evidence="1">
    <location>
        <begin position="208"/>
        <end position="218"/>
    </location>
</feature>
<dbReference type="EMBL" id="KD240002">
    <property type="protein sequence ID" value="EMS49724.1"/>
    <property type="molecule type" value="Genomic_DNA"/>
</dbReference>
<sequence length="304" mass="32270">MTCGLSLLRYWLGQFFLGRGRPPLACRVRASRSAPLLAWQPAGRTYVHPLLPLPCHDEWARMAAGPTCKGLSIVLRVMPGLERIVADSCACRAKADLYIVPGPPTHGSFLRVVRCARLFSGSSGAFSLALHKATDAGAVWRGGAGGQLLCVPSLLGSRGRCTRLATGRAGAARWVPRARRASSQCTSRPALVANPPPITKAAARLPPSSSPAPLPRRPSLPALPSSRFSSSQNYLPSLRLHGGGRLEASLAQAGGSSGEQRMRVGECRTAPSLFIVAPLSRIEEGPGPHPSPLVPRPFWMHLPA</sequence>
<name>M7ZNS5_TRIUA</name>
<proteinExistence type="predicted"/>